<feature type="domain" description="Protein kinase" evidence="8">
    <location>
        <begin position="68"/>
        <end position="441"/>
    </location>
</feature>
<evidence type="ECO:0000256" key="5">
    <source>
        <dbReference type="ARBA" id="ARBA00022840"/>
    </source>
</evidence>
<dbReference type="SMART" id="SM00220">
    <property type="entry name" value="S_TKc"/>
    <property type="match status" value="1"/>
</dbReference>
<feature type="region of interest" description="Disordered" evidence="7">
    <location>
        <begin position="453"/>
        <end position="472"/>
    </location>
</feature>
<evidence type="ECO:0000313" key="9">
    <source>
        <dbReference type="EMBL" id="CAL1717333.1"/>
    </source>
</evidence>
<name>A0ABP1EBD6_9APHY</name>
<feature type="compositionally biased region" description="Basic and acidic residues" evidence="7">
    <location>
        <begin position="542"/>
        <end position="553"/>
    </location>
</feature>
<accession>A0ABP1EBD6</accession>
<feature type="compositionally biased region" description="Low complexity" evidence="7">
    <location>
        <begin position="624"/>
        <end position="641"/>
    </location>
</feature>
<feature type="compositionally biased region" description="Polar residues" evidence="7">
    <location>
        <begin position="614"/>
        <end position="623"/>
    </location>
</feature>
<feature type="compositionally biased region" description="Acidic residues" evidence="7">
    <location>
        <begin position="945"/>
        <end position="959"/>
    </location>
</feature>
<feature type="region of interest" description="Disordered" evidence="7">
    <location>
        <begin position="700"/>
        <end position="732"/>
    </location>
</feature>
<dbReference type="InterPro" id="IPR011009">
    <property type="entry name" value="Kinase-like_dom_sf"/>
</dbReference>
<organism evidence="9 10">
    <name type="scientific">Somion occarium</name>
    <dbReference type="NCBI Taxonomy" id="3059160"/>
    <lineage>
        <taxon>Eukaryota</taxon>
        <taxon>Fungi</taxon>
        <taxon>Dikarya</taxon>
        <taxon>Basidiomycota</taxon>
        <taxon>Agaricomycotina</taxon>
        <taxon>Agaricomycetes</taxon>
        <taxon>Polyporales</taxon>
        <taxon>Cerrenaceae</taxon>
        <taxon>Somion</taxon>
    </lineage>
</organism>
<dbReference type="Proteomes" id="UP001497453">
    <property type="component" value="Chromosome 9"/>
</dbReference>
<feature type="region of interest" description="Disordered" evidence="7">
    <location>
        <begin position="852"/>
        <end position="1015"/>
    </location>
</feature>
<dbReference type="CDD" id="cd14008">
    <property type="entry name" value="STKc_LKB1_CaMKK"/>
    <property type="match status" value="1"/>
</dbReference>
<dbReference type="InterPro" id="IPR000719">
    <property type="entry name" value="Prot_kinase_dom"/>
</dbReference>
<proteinExistence type="predicted"/>
<dbReference type="InterPro" id="IPR017441">
    <property type="entry name" value="Protein_kinase_ATP_BS"/>
</dbReference>
<dbReference type="PANTHER" id="PTHR24350">
    <property type="entry name" value="SERINE/THREONINE-PROTEIN KINASE IAL-RELATED"/>
    <property type="match status" value="1"/>
</dbReference>
<evidence type="ECO:0000256" key="2">
    <source>
        <dbReference type="ARBA" id="ARBA00022679"/>
    </source>
</evidence>
<evidence type="ECO:0000259" key="8">
    <source>
        <dbReference type="PROSITE" id="PS50011"/>
    </source>
</evidence>
<feature type="compositionally biased region" description="Basic and acidic residues" evidence="7">
    <location>
        <begin position="457"/>
        <end position="472"/>
    </location>
</feature>
<feature type="binding site" evidence="6">
    <location>
        <position position="100"/>
    </location>
    <ligand>
        <name>ATP</name>
        <dbReference type="ChEBI" id="CHEBI:30616"/>
    </ligand>
</feature>
<dbReference type="InterPro" id="IPR030616">
    <property type="entry name" value="Aur-like"/>
</dbReference>
<evidence type="ECO:0000256" key="1">
    <source>
        <dbReference type="ARBA" id="ARBA00022527"/>
    </source>
</evidence>
<evidence type="ECO:0000256" key="6">
    <source>
        <dbReference type="PROSITE-ProRule" id="PRU10141"/>
    </source>
</evidence>
<dbReference type="PROSITE" id="PS00107">
    <property type="entry name" value="PROTEIN_KINASE_ATP"/>
    <property type="match status" value="1"/>
</dbReference>
<feature type="compositionally biased region" description="Polar residues" evidence="7">
    <location>
        <begin position="921"/>
        <end position="944"/>
    </location>
</feature>
<dbReference type="Gene3D" id="1.10.510.10">
    <property type="entry name" value="Transferase(Phosphotransferase) domain 1"/>
    <property type="match status" value="1"/>
</dbReference>
<keyword evidence="4" id="KW-0418">Kinase</keyword>
<dbReference type="Pfam" id="PF00069">
    <property type="entry name" value="Pkinase"/>
    <property type="match status" value="2"/>
</dbReference>
<feature type="region of interest" description="Disordered" evidence="7">
    <location>
        <begin position="1"/>
        <end position="54"/>
    </location>
</feature>
<feature type="compositionally biased region" description="Low complexity" evidence="7">
    <location>
        <begin position="859"/>
        <end position="870"/>
    </location>
</feature>
<dbReference type="Gene3D" id="3.30.200.20">
    <property type="entry name" value="Phosphorylase Kinase, domain 1"/>
    <property type="match status" value="1"/>
</dbReference>
<feature type="region of interest" description="Disordered" evidence="7">
    <location>
        <begin position="290"/>
        <end position="337"/>
    </location>
</feature>
<keyword evidence="10" id="KW-1185">Reference proteome</keyword>
<feature type="compositionally biased region" description="Low complexity" evidence="7">
    <location>
        <begin position="25"/>
        <end position="39"/>
    </location>
</feature>
<evidence type="ECO:0000256" key="3">
    <source>
        <dbReference type="ARBA" id="ARBA00022741"/>
    </source>
</evidence>
<feature type="region of interest" description="Disordered" evidence="7">
    <location>
        <begin position="492"/>
        <end position="680"/>
    </location>
</feature>
<feature type="compositionally biased region" description="Basic and acidic residues" evidence="7">
    <location>
        <begin position="1001"/>
        <end position="1015"/>
    </location>
</feature>
<feature type="compositionally biased region" description="Polar residues" evidence="7">
    <location>
        <begin position="872"/>
        <end position="890"/>
    </location>
</feature>
<evidence type="ECO:0000313" key="10">
    <source>
        <dbReference type="Proteomes" id="UP001497453"/>
    </source>
</evidence>
<keyword evidence="1" id="KW-0723">Serine/threonine-protein kinase</keyword>
<keyword evidence="2" id="KW-0808">Transferase</keyword>
<evidence type="ECO:0000256" key="4">
    <source>
        <dbReference type="ARBA" id="ARBA00022777"/>
    </source>
</evidence>
<feature type="compositionally biased region" description="Polar residues" evidence="7">
    <location>
        <begin position="303"/>
        <end position="330"/>
    </location>
</feature>
<reference evidence="10" key="1">
    <citation type="submission" date="2024-04" db="EMBL/GenBank/DDBJ databases">
        <authorList>
            <person name="Shaw F."/>
            <person name="Minotto A."/>
        </authorList>
    </citation>
    <scope>NUCLEOTIDE SEQUENCE [LARGE SCALE GENOMIC DNA]</scope>
</reference>
<feature type="compositionally biased region" description="Basic residues" evidence="7">
    <location>
        <begin position="509"/>
        <end position="518"/>
    </location>
</feature>
<dbReference type="EMBL" id="OZ037952">
    <property type="protein sequence ID" value="CAL1717333.1"/>
    <property type="molecule type" value="Genomic_DNA"/>
</dbReference>
<feature type="compositionally biased region" description="Low complexity" evidence="7">
    <location>
        <begin position="575"/>
        <end position="592"/>
    </location>
</feature>
<gene>
    <name evidence="9" type="ORF">GFSPODELE1_LOCUS11174</name>
</gene>
<keyword evidence="3 6" id="KW-0547">Nucleotide-binding</keyword>
<dbReference type="SUPFAM" id="SSF56112">
    <property type="entry name" value="Protein kinase-like (PK-like)"/>
    <property type="match status" value="1"/>
</dbReference>
<feature type="compositionally biased region" description="Low complexity" evidence="7">
    <location>
        <begin position="652"/>
        <end position="663"/>
    </location>
</feature>
<evidence type="ECO:0000256" key="7">
    <source>
        <dbReference type="SAM" id="MobiDB-lite"/>
    </source>
</evidence>
<keyword evidence="5 6" id="KW-0067">ATP-binding</keyword>
<protein>
    <recommendedName>
        <fullName evidence="8">Protein kinase domain-containing protein</fullName>
    </recommendedName>
</protein>
<feature type="region of interest" description="Disordered" evidence="7">
    <location>
        <begin position="102"/>
        <end position="127"/>
    </location>
</feature>
<dbReference type="PROSITE" id="PS50011">
    <property type="entry name" value="PROTEIN_KINASE_DOM"/>
    <property type="match status" value="1"/>
</dbReference>
<sequence length="1015" mass="111511">MSASNHPPLAVGSHRHSQIQRQGDASASTSNTLSSAAAAARREREHVLETSTIKHRSKTDEGRWINTYLIKKQLGKGQHGDVYLAYDHRDPEHPQPVAVKQMRRKNKQDKYNNLRRSPLPSSPHTGLADHVSATEYKIRKEIAIMKKINHPHVVRLLEVIDDRMDERIYMVMEYLGGGEIKWRTTDNEPALRVDQVRRICRDVILGLEYLHKQGIIHRDIKPANLLWTEDRRMVKIADFGVSHYSYALHSSHDGTIPPEEDPLLKDDSGLTRFAGTPMFLAPEIVEGNIGSTGDGVNGADGAESSSTLNQQPPATTSLPQLPSPSESGTVTPAPPRKSNITKAIDVWAFGVTLYGLLFGKMPFMVEGGTEFQIYHAIRNLDWNVPETMGSDRIPVGGRRQRKPRKGEETEGYLVVDLLEKLLEKDANKRITLEGIKKHPWILRDMSEADAQNWVSGTRKEEPGARTPTEDETRGAVTKIIFSYIEKGKRIFRLLRPPRPNPSAASRRMNSPRRSRSRKGKEVGVQSAPSMGLHRHRSSAEVIARERQKKDRLLRAQVSKAQLRKVQTPPPIDIGTSSSRSIATTKSAKSSTTQGSQFEAFPMWNDGGSRKNRRGSVTSRGTLDSLQVPSSSLSRSRLASPQPLTPNSLTAGSASSSQVPSPISYDVSPQSTPIEERPRSRASISSMFSWLRLNRSSTFFGPSPQGAESEAEAEASSATLPVPVSNSSPFRHSHDVRHSISLSQRRSADVFGGGGVGNGRAYSRQSSGSDGLALAVRASSWGEFEEYARPSEDHTSLYSEGVDNETYLVGAGGVARSPVSSLPTSGALSRVSSSISLGPSALSAAQMLLHRSDREGGDLPSAPDPASQDPSILQRQGQYRSPGHSSVTSPLSRPLYSRGDSGYSDQQSLAYPSVFDEDDEGSSLNHSGQETPLETAFQPSTSQLYQEEDEESSDDSEENFPLEVKTRRPSVTMSEASSPPPRRRRSESRSTMAPPAPPPRMSSERSERSERTVVCS</sequence>